<keyword evidence="2" id="KW-1185">Reference proteome</keyword>
<protein>
    <submittedName>
        <fullName evidence="1">Putative phosphoglycerate mutase family protein</fullName>
    </submittedName>
</protein>
<dbReference type="InterPro" id="IPR029033">
    <property type="entry name" value="His_PPase_superfam"/>
</dbReference>
<dbReference type="OrthoDB" id="496981at2759"/>
<dbReference type="EMBL" id="DF977458">
    <property type="protein sequence ID" value="GAP85632.1"/>
    <property type="molecule type" value="Genomic_DNA"/>
</dbReference>
<evidence type="ECO:0000313" key="2">
    <source>
        <dbReference type="Proteomes" id="UP000054516"/>
    </source>
</evidence>
<dbReference type="PANTHER" id="PTHR48100:SF54">
    <property type="entry name" value="PHOSPHATASE SPAC5H10.03-RELATED"/>
    <property type="match status" value="1"/>
</dbReference>
<dbReference type="AlphaFoldDB" id="A0A1W2TCG1"/>
<name>A0A1W2TCG1_ROSNE</name>
<evidence type="ECO:0000313" key="1">
    <source>
        <dbReference type="EMBL" id="GAP85632.1"/>
    </source>
</evidence>
<dbReference type="PANTHER" id="PTHR48100">
    <property type="entry name" value="BROAD-SPECIFICITY PHOSPHATASE YOR283W-RELATED"/>
    <property type="match status" value="1"/>
</dbReference>
<dbReference type="OMA" id="ITHGVFM"/>
<dbReference type="Pfam" id="PF00300">
    <property type="entry name" value="His_Phos_1"/>
    <property type="match status" value="1"/>
</dbReference>
<dbReference type="InterPro" id="IPR013078">
    <property type="entry name" value="His_Pase_superF_clade-1"/>
</dbReference>
<accession>A0A1W2TCG1</accession>
<proteinExistence type="predicted"/>
<sequence length="278" mass="29939">MAPPVIDVIRAAQATHEVTGNAYERDPDLTASGEAQAARLGRAYREGVGMRRVSHVVSSPLRRAARTALIAFEEVLLGGKAVVLLPELQGTGVLPNDTGHSPAALRAAFRPQVDTSLLDPDWHYKGQGSKYVPDAGLVEARAREARVFLRGLARAAPEDARIVVVGHGAFLHFLTGDFAGLSGDDNAADAAAATAYGNAAMRSFRFVDLSGTADADADATMVETEESCRRSGLPRYVGLGGAERERLRSYAVARVQRQKRDFDKMTRCNRPQVQTHVF</sequence>
<dbReference type="SUPFAM" id="SSF53254">
    <property type="entry name" value="Phosphoglycerate mutase-like"/>
    <property type="match status" value="1"/>
</dbReference>
<reference evidence="1" key="1">
    <citation type="submission" date="2016-03" db="EMBL/GenBank/DDBJ databases">
        <title>Draft genome sequence of Rosellinia necatrix.</title>
        <authorList>
            <person name="Kanematsu S."/>
        </authorList>
    </citation>
    <scope>NUCLEOTIDE SEQUENCE [LARGE SCALE GENOMIC DNA]</scope>
    <source>
        <strain evidence="1">W97</strain>
    </source>
</reference>
<dbReference type="Gene3D" id="3.40.50.1240">
    <property type="entry name" value="Phosphoglycerate mutase-like"/>
    <property type="match status" value="1"/>
</dbReference>
<dbReference type="SMART" id="SM00855">
    <property type="entry name" value="PGAM"/>
    <property type="match status" value="1"/>
</dbReference>
<gene>
    <name evidence="1" type="ORF">SAMD00023353_1301050</name>
</gene>
<dbReference type="InterPro" id="IPR050275">
    <property type="entry name" value="PGM_Phosphatase"/>
</dbReference>
<dbReference type="GO" id="GO:0005737">
    <property type="term" value="C:cytoplasm"/>
    <property type="evidence" value="ECO:0007669"/>
    <property type="project" value="TreeGrafter"/>
</dbReference>
<dbReference type="Proteomes" id="UP000054516">
    <property type="component" value="Unassembled WGS sequence"/>
</dbReference>
<organism evidence="1">
    <name type="scientific">Rosellinia necatrix</name>
    <name type="common">White root-rot fungus</name>
    <dbReference type="NCBI Taxonomy" id="77044"/>
    <lineage>
        <taxon>Eukaryota</taxon>
        <taxon>Fungi</taxon>
        <taxon>Dikarya</taxon>
        <taxon>Ascomycota</taxon>
        <taxon>Pezizomycotina</taxon>
        <taxon>Sordariomycetes</taxon>
        <taxon>Xylariomycetidae</taxon>
        <taxon>Xylariales</taxon>
        <taxon>Xylariaceae</taxon>
        <taxon>Rosellinia</taxon>
    </lineage>
</organism>
<dbReference type="CDD" id="cd07067">
    <property type="entry name" value="HP_PGM_like"/>
    <property type="match status" value="1"/>
</dbReference>
<dbReference type="GO" id="GO:0016791">
    <property type="term" value="F:phosphatase activity"/>
    <property type="evidence" value="ECO:0007669"/>
    <property type="project" value="TreeGrafter"/>
</dbReference>